<comment type="caution">
    <text evidence="2">The sequence shown here is derived from an EMBL/GenBank/DDBJ whole genome shotgun (WGS) entry which is preliminary data.</text>
</comment>
<evidence type="ECO:0000313" key="3">
    <source>
        <dbReference type="EMBL" id="CAF5008259.1"/>
    </source>
</evidence>
<dbReference type="EMBL" id="CAJOBH010003303">
    <property type="protein sequence ID" value="CAF3946735.1"/>
    <property type="molecule type" value="Genomic_DNA"/>
</dbReference>
<dbReference type="Proteomes" id="UP000681720">
    <property type="component" value="Unassembled WGS sequence"/>
</dbReference>
<organism evidence="2 5">
    <name type="scientific">Rotaria magnacalcarata</name>
    <dbReference type="NCBI Taxonomy" id="392030"/>
    <lineage>
        <taxon>Eukaryota</taxon>
        <taxon>Metazoa</taxon>
        <taxon>Spiralia</taxon>
        <taxon>Gnathifera</taxon>
        <taxon>Rotifera</taxon>
        <taxon>Eurotatoria</taxon>
        <taxon>Bdelloidea</taxon>
        <taxon>Philodinida</taxon>
        <taxon>Philodinidae</taxon>
        <taxon>Rotaria</taxon>
    </lineage>
</organism>
<reference evidence="2" key="1">
    <citation type="submission" date="2021-02" db="EMBL/GenBank/DDBJ databases">
        <authorList>
            <person name="Nowell W R."/>
        </authorList>
    </citation>
    <scope>NUCLEOTIDE SEQUENCE</scope>
</reference>
<protein>
    <recommendedName>
        <fullName evidence="1">Phosphatidate phosphatase APP1 catalytic domain-containing protein</fullName>
    </recommendedName>
</protein>
<dbReference type="PANTHER" id="PTHR28208:SF1">
    <property type="entry name" value="FILAMENT ORGANIZATION PROTEIN APP1-LIKE, PUTATIVE (AFU_ORTHOLOGUE AFUA_1G06650)-RELATED"/>
    <property type="match status" value="1"/>
</dbReference>
<dbReference type="Proteomes" id="UP000681967">
    <property type="component" value="Unassembled WGS sequence"/>
</dbReference>
<dbReference type="InterPro" id="IPR052935">
    <property type="entry name" value="Mg2+_PAP"/>
</dbReference>
<name>A0A8S2MA00_9BILA</name>
<evidence type="ECO:0000259" key="1">
    <source>
        <dbReference type="Pfam" id="PF09949"/>
    </source>
</evidence>
<gene>
    <name evidence="2" type="ORF">BYL167_LOCUS10801</name>
    <name evidence="4" type="ORF">GIL414_LOCUS58328</name>
    <name evidence="3" type="ORF">SMN809_LOCUS57082</name>
</gene>
<proteinExistence type="predicted"/>
<dbReference type="EMBL" id="CAJOBJ010215007">
    <property type="protein sequence ID" value="CAF5019991.1"/>
    <property type="molecule type" value="Genomic_DNA"/>
</dbReference>
<dbReference type="PANTHER" id="PTHR28208">
    <property type="entry name" value="PHOSPHATIDATE PHOSPHATASE APP1"/>
    <property type="match status" value="1"/>
</dbReference>
<sequence length="379" mass="44771">MLKVVNIISYLLILDRCILTANFLFSRDKELILIPSVAFRYRSNEIESAINNHSSNDWTLYVQGWFFEENRIRATLSKSALFAIVHNIDKKRVAYFTANGKKYKTVCIDGLPHEICTKTDAHGSIKNQFQLPNENVQNLLVTGGTYGKLEYFVSAHGEKIQTKGEIFLCDDNGISIISDIVQSYMYLFENDHEFCHYKDDTIKITGVTSVRAVLRNTFSGEYKSVPGMSERYRHYESYYNTTFHYLTASPDQLYPFLREFLQRERFPLGSYHMRHFTWFDMSFFQFFSSKSFIKQKTIILKMFFQETRSRQFILFGDIFQKDPEIYATIYRQYPERILKIFIRVPSKNLKNRLNNVFEDIPKHKWGTFCNGFDLPETFF</sequence>
<accession>A0A8S2MA00</accession>
<dbReference type="EMBL" id="CAJOBI010207142">
    <property type="protein sequence ID" value="CAF5008259.1"/>
    <property type="molecule type" value="Genomic_DNA"/>
</dbReference>
<feature type="domain" description="Phosphatidate phosphatase APP1 catalytic" evidence="1">
    <location>
        <begin position="199"/>
        <end position="343"/>
    </location>
</feature>
<evidence type="ECO:0000313" key="5">
    <source>
        <dbReference type="Proteomes" id="UP000681967"/>
    </source>
</evidence>
<dbReference type="Proteomes" id="UP000676336">
    <property type="component" value="Unassembled WGS sequence"/>
</dbReference>
<dbReference type="GO" id="GO:0008195">
    <property type="term" value="F:phosphatidate phosphatase activity"/>
    <property type="evidence" value="ECO:0007669"/>
    <property type="project" value="InterPro"/>
</dbReference>
<dbReference type="Pfam" id="PF09949">
    <property type="entry name" value="APP1_cat"/>
    <property type="match status" value="1"/>
</dbReference>
<evidence type="ECO:0000313" key="4">
    <source>
        <dbReference type="EMBL" id="CAF5019991.1"/>
    </source>
</evidence>
<dbReference type="AlphaFoldDB" id="A0A8S2MA00"/>
<evidence type="ECO:0000313" key="2">
    <source>
        <dbReference type="EMBL" id="CAF3946735.1"/>
    </source>
</evidence>
<dbReference type="InterPro" id="IPR019236">
    <property type="entry name" value="APP1_cat"/>
</dbReference>